<evidence type="ECO:0000313" key="2">
    <source>
        <dbReference type="EMBL" id="QHT82802.1"/>
    </source>
</evidence>
<accession>A0A6C0HQ52</accession>
<dbReference type="EMBL" id="MN740004">
    <property type="protein sequence ID" value="QHT82802.1"/>
    <property type="molecule type" value="Genomic_DNA"/>
</dbReference>
<protein>
    <submittedName>
        <fullName evidence="2">Uncharacterized protein</fullName>
    </submittedName>
</protein>
<sequence length="286" mass="34423">MPGTRLTLKERKEKDKEKLKDLYNNYVSSRKKVNTLEKRKTATICFNGSYDELVELMEIKKQTLKEIEKDLVKERGNMYWFWNKYKYLKHAVDMQTTVDNTKEEIKEMKKEESALTKANKKLAEGFDINMLDRLPIELVDIIESFIPYEVRNVLIEDRKPFKLFKNLTTPTIKSFLMNICYTAEYFSLLSEEEKQSYIYKPENNPHDYLPNLQNLHYGHFAWNPDWLQYNKKKDIETRIKYIFHIFKLRCPKGAYKLMRMFLVLIKPDKKYNKYDGSWTRLTSIPV</sequence>
<reference evidence="2" key="1">
    <citation type="journal article" date="2020" name="Nature">
        <title>Giant virus diversity and host interactions through global metagenomics.</title>
        <authorList>
            <person name="Schulz F."/>
            <person name="Roux S."/>
            <person name="Paez-Espino D."/>
            <person name="Jungbluth S."/>
            <person name="Walsh D.A."/>
            <person name="Denef V.J."/>
            <person name="McMahon K.D."/>
            <person name="Konstantinidis K.T."/>
            <person name="Eloe-Fadrosh E.A."/>
            <person name="Kyrpides N.C."/>
            <person name="Woyke T."/>
        </authorList>
    </citation>
    <scope>NUCLEOTIDE SEQUENCE</scope>
    <source>
        <strain evidence="2">GVMAG-M-3300023184-165</strain>
    </source>
</reference>
<proteinExistence type="predicted"/>
<organism evidence="2">
    <name type="scientific">viral metagenome</name>
    <dbReference type="NCBI Taxonomy" id="1070528"/>
    <lineage>
        <taxon>unclassified sequences</taxon>
        <taxon>metagenomes</taxon>
        <taxon>organismal metagenomes</taxon>
    </lineage>
</organism>
<keyword evidence="1" id="KW-0175">Coiled coil</keyword>
<feature type="coiled-coil region" evidence="1">
    <location>
        <begin position="5"/>
        <end position="118"/>
    </location>
</feature>
<dbReference type="AlphaFoldDB" id="A0A6C0HQ52"/>
<name>A0A6C0HQ52_9ZZZZ</name>
<evidence type="ECO:0000256" key="1">
    <source>
        <dbReference type="SAM" id="Coils"/>
    </source>
</evidence>